<evidence type="ECO:0000259" key="2">
    <source>
        <dbReference type="Pfam" id="PF07589"/>
    </source>
</evidence>
<dbReference type="NCBIfam" id="TIGR02595">
    <property type="entry name" value="PEP_CTERM"/>
    <property type="match status" value="1"/>
</dbReference>
<organism evidence="4 5">
    <name type="scientific">Sphingomonas endophytica</name>
    <dbReference type="NCBI Taxonomy" id="869719"/>
    <lineage>
        <taxon>Bacteria</taxon>
        <taxon>Pseudomonadati</taxon>
        <taxon>Pseudomonadota</taxon>
        <taxon>Alphaproteobacteria</taxon>
        <taxon>Sphingomonadales</taxon>
        <taxon>Sphingomonadaceae</taxon>
        <taxon>Sphingomonas</taxon>
    </lineage>
</organism>
<dbReference type="Proteomes" id="UP000522313">
    <property type="component" value="Unassembled WGS sequence"/>
</dbReference>
<feature type="transmembrane region" description="Helical" evidence="1">
    <location>
        <begin position="186"/>
        <end position="203"/>
    </location>
</feature>
<keyword evidence="1" id="KW-1133">Transmembrane helix</keyword>
<gene>
    <name evidence="4" type="ORF">F4693_002587</name>
    <name evidence="3" type="ORF">FHS97_001281</name>
</gene>
<dbReference type="InterPro" id="IPR013424">
    <property type="entry name" value="Ice-binding_C"/>
</dbReference>
<protein>
    <recommendedName>
        <fullName evidence="2">Ice-binding protein C-terminal domain-containing protein</fullName>
    </recommendedName>
</protein>
<comment type="caution">
    <text evidence="4">The sequence shown here is derived from an EMBL/GenBank/DDBJ whole genome shotgun (WGS) entry which is preliminary data.</text>
</comment>
<accession>A0A7X0MPZ8</accession>
<reference evidence="3 6" key="1">
    <citation type="submission" date="2020-08" db="EMBL/GenBank/DDBJ databases">
        <title>Genomic Encyclopedia of Type Strains, Phase IV (KMG-IV): sequencing the most valuable type-strain genomes for metagenomic binning, comparative biology and taxonomic classification.</title>
        <authorList>
            <person name="Goeker M."/>
        </authorList>
    </citation>
    <scope>NUCLEOTIDE SEQUENCE [LARGE SCALE GENOMIC DNA]</scope>
    <source>
        <strain evidence="3 6">DSM 101535</strain>
    </source>
</reference>
<keyword evidence="6" id="KW-1185">Reference proteome</keyword>
<reference evidence="4 5" key="3">
    <citation type="submission" date="2020-08" db="EMBL/GenBank/DDBJ databases">
        <authorList>
            <person name="Partida-Martinez L."/>
            <person name="Huntemann M."/>
            <person name="Clum A."/>
            <person name="Wang J."/>
            <person name="Palaniappan K."/>
            <person name="Ritter S."/>
            <person name="Chen I.-M."/>
            <person name="Stamatis D."/>
            <person name="Reddy T."/>
            <person name="O'Malley R."/>
            <person name="Daum C."/>
            <person name="Shapiro N."/>
            <person name="Ivanova N."/>
            <person name="Kyrpides N."/>
            <person name="Woyke T."/>
        </authorList>
    </citation>
    <scope>NUCLEOTIDE SEQUENCE [LARGE SCALE GENOMIC DNA]</scope>
    <source>
        <strain evidence="4 5">AS3.13</strain>
    </source>
</reference>
<evidence type="ECO:0000313" key="5">
    <source>
        <dbReference type="Proteomes" id="UP000522313"/>
    </source>
</evidence>
<dbReference type="Proteomes" id="UP000560131">
    <property type="component" value="Unassembled WGS sequence"/>
</dbReference>
<evidence type="ECO:0000313" key="4">
    <source>
        <dbReference type="EMBL" id="MBB6505595.1"/>
    </source>
</evidence>
<sequence length="214" mass="21718">MKNWRSLFASISRASLVRAAVALGVGGSAIGGYAGLGLLGGTVPFAEAMNLPAALAVLPDPLSIMTARSPGERGHGAMFNVKQTKRPRQLANVRPRGPRERVLSTVRERSPAGIVPGGDLPIVPAGFVPDLAPVTPDALGPLGPGGGDSFGPPPVFPTGPGGNIPGVPGPTPTPTPVTPGPAVPEPATWAMMTLGFAITGLAIRRRKRTRATVA</sequence>
<dbReference type="NCBIfam" id="NF035944">
    <property type="entry name" value="PEPxxWA-CTERM"/>
    <property type="match status" value="1"/>
</dbReference>
<dbReference type="RefSeq" id="WP_184034747.1">
    <property type="nucleotide sequence ID" value="NZ_BAABAR010000001.1"/>
</dbReference>
<keyword evidence="1" id="KW-0812">Transmembrane</keyword>
<feature type="domain" description="Ice-binding protein C-terminal" evidence="2">
    <location>
        <begin position="182"/>
        <end position="206"/>
    </location>
</feature>
<keyword evidence="1" id="KW-0472">Membrane</keyword>
<name>A0A7X0MPZ8_9SPHN</name>
<evidence type="ECO:0000313" key="3">
    <source>
        <dbReference type="EMBL" id="MBB5725365.1"/>
    </source>
</evidence>
<evidence type="ECO:0000256" key="1">
    <source>
        <dbReference type="SAM" id="Phobius"/>
    </source>
</evidence>
<proteinExistence type="predicted"/>
<dbReference type="Pfam" id="PF07589">
    <property type="entry name" value="PEP-CTERM"/>
    <property type="match status" value="1"/>
</dbReference>
<dbReference type="AlphaFoldDB" id="A0A7X0MPZ8"/>
<evidence type="ECO:0000313" key="6">
    <source>
        <dbReference type="Proteomes" id="UP000560131"/>
    </source>
</evidence>
<dbReference type="EMBL" id="JACIJN010000003">
    <property type="protein sequence ID" value="MBB5725365.1"/>
    <property type="molecule type" value="Genomic_DNA"/>
</dbReference>
<reference evidence="4 5" key="2">
    <citation type="submission" date="2020-08" db="EMBL/GenBank/DDBJ databases">
        <title>The Agave Microbiome: Exploring the role of microbial communities in plant adaptations to desert environments.</title>
        <authorList>
            <person name="Partida-Martinez L.P."/>
        </authorList>
    </citation>
    <scope>NUCLEOTIDE SEQUENCE [LARGE SCALE GENOMIC DNA]</scope>
    <source>
        <strain evidence="4 5">AS3.13</strain>
    </source>
</reference>
<dbReference type="EMBL" id="JACHBT010000013">
    <property type="protein sequence ID" value="MBB6505595.1"/>
    <property type="molecule type" value="Genomic_DNA"/>
</dbReference>